<dbReference type="Proteomes" id="UP000594464">
    <property type="component" value="Chromosome"/>
</dbReference>
<dbReference type="AlphaFoldDB" id="A0A7T0C2S5"/>
<gene>
    <name evidence="2" type="ORF">G3M78_08785</name>
</gene>
<feature type="signal peptide" evidence="1">
    <location>
        <begin position="1"/>
        <end position="37"/>
    </location>
</feature>
<name>A0A7T0C2S5_9BACT</name>
<proteinExistence type="predicted"/>
<protein>
    <submittedName>
        <fullName evidence="2">DUF4390 domain-containing protein</fullName>
    </submittedName>
</protein>
<evidence type="ECO:0000256" key="1">
    <source>
        <dbReference type="SAM" id="SignalP"/>
    </source>
</evidence>
<dbReference type="KEGG" id="nva:G3M78_08785"/>
<evidence type="ECO:0000313" key="2">
    <source>
        <dbReference type="EMBL" id="QPJ65481.1"/>
    </source>
</evidence>
<dbReference type="InterPro" id="IPR025500">
    <property type="entry name" value="DUF4390"/>
</dbReference>
<accession>A0A7T0C2S5</accession>
<dbReference type="EMBL" id="CP048620">
    <property type="protein sequence ID" value="QPJ65481.1"/>
    <property type="molecule type" value="Genomic_DNA"/>
</dbReference>
<evidence type="ECO:0000313" key="3">
    <source>
        <dbReference type="Proteomes" id="UP000594464"/>
    </source>
</evidence>
<dbReference type="Pfam" id="PF14334">
    <property type="entry name" value="DUF4390"/>
    <property type="match status" value="1"/>
</dbReference>
<keyword evidence="1" id="KW-0732">Signal</keyword>
<organism evidence="2 3">
    <name type="scientific">Candidatus Nitrohelix vancouverensis</name>
    <dbReference type="NCBI Taxonomy" id="2705534"/>
    <lineage>
        <taxon>Bacteria</taxon>
        <taxon>Pseudomonadati</taxon>
        <taxon>Nitrospinota/Tectimicrobiota group</taxon>
        <taxon>Nitrospinota</taxon>
        <taxon>Nitrospinia</taxon>
        <taxon>Nitrospinales</taxon>
        <taxon>Nitrospinaceae</taxon>
        <taxon>Candidatus Nitrohelix</taxon>
    </lineage>
</organism>
<reference evidence="3" key="1">
    <citation type="submission" date="2020-02" db="EMBL/GenBank/DDBJ databases">
        <title>Genomic and physiological characterization of two novel Nitrospinaceae genera.</title>
        <authorList>
            <person name="Mueller A.J."/>
            <person name="Jung M.-Y."/>
            <person name="Strachan C.R."/>
            <person name="Herbold C.W."/>
            <person name="Kirkegaard R.H."/>
            <person name="Daims H."/>
        </authorList>
    </citation>
    <scope>NUCLEOTIDE SEQUENCE [LARGE SCALE GENOMIC DNA]</scope>
</reference>
<sequence length="237" mass="26851">MKLTTILNKLRTQTASLRQAVLLSVCLALALPQGAWAASPTLVNVGVAAKGNHITVSAVLTDSFPEEVLSAIESGVPMTFTFNIELRKDVALWADSLVGSNTVHHTVQYDSLKKVYRFTETGENITRKLMTRKRERYQKMMAMLDDIPLAPLYRLNPNDKYYIRVKADLHIDRFWFPFNYLLFFVPFNEMETTWARSSLLSLDPELEETQEAFNPASAKSNARPPGALKHVIKTFNQ</sequence>
<feature type="chain" id="PRO_5032689550" evidence="1">
    <location>
        <begin position="38"/>
        <end position="237"/>
    </location>
</feature>